<evidence type="ECO:0000313" key="1">
    <source>
        <dbReference type="EMBL" id="MBN7796966.1"/>
    </source>
</evidence>
<dbReference type="InterPro" id="IPR035093">
    <property type="entry name" value="RelE/ParE_toxin_dom_sf"/>
</dbReference>
<evidence type="ECO:0000313" key="2">
    <source>
        <dbReference type="Proteomes" id="UP000664303"/>
    </source>
</evidence>
<name>A0A939IK48_9GAMM</name>
<organism evidence="1 2">
    <name type="scientific">Parahaliea mediterranea</name>
    <dbReference type="NCBI Taxonomy" id="651086"/>
    <lineage>
        <taxon>Bacteria</taxon>
        <taxon>Pseudomonadati</taxon>
        <taxon>Pseudomonadota</taxon>
        <taxon>Gammaproteobacteria</taxon>
        <taxon>Cellvibrionales</taxon>
        <taxon>Halieaceae</taxon>
        <taxon>Parahaliea</taxon>
    </lineage>
</organism>
<gene>
    <name evidence="1" type="ORF">JYP50_10205</name>
</gene>
<dbReference type="AlphaFoldDB" id="A0A939IK48"/>
<dbReference type="EMBL" id="JAFKCZ010000006">
    <property type="protein sequence ID" value="MBN7796966.1"/>
    <property type="molecule type" value="Genomic_DNA"/>
</dbReference>
<accession>A0A939IK48</accession>
<dbReference type="Gene3D" id="3.30.2310.20">
    <property type="entry name" value="RelE-like"/>
    <property type="match status" value="1"/>
</dbReference>
<keyword evidence="2" id="KW-1185">Reference proteome</keyword>
<protein>
    <submittedName>
        <fullName evidence="1">Type II toxin-antitoxin system RelE/ParE family toxin</fullName>
    </submittedName>
</protein>
<reference evidence="1" key="1">
    <citation type="submission" date="2021-02" db="EMBL/GenBank/DDBJ databases">
        <title>PHA producing bacteria isolated from coastal sediment in Guangdong, Shenzhen.</title>
        <authorList>
            <person name="Zheng W."/>
            <person name="Yu S."/>
            <person name="Huang Y."/>
        </authorList>
    </citation>
    <scope>NUCLEOTIDE SEQUENCE</scope>
    <source>
        <strain evidence="1">TN14-10</strain>
    </source>
</reference>
<proteinExistence type="predicted"/>
<dbReference type="Proteomes" id="UP000664303">
    <property type="component" value="Unassembled WGS sequence"/>
</dbReference>
<sequence>MEKNRRISISTRFFDRFEQLAAQPFSYPAVDDIRAGYRRSVCGIDSIYYRVQGETVEIMAIIGQQDLDQWL</sequence>
<comment type="caution">
    <text evidence="1">The sequence shown here is derived from an EMBL/GenBank/DDBJ whole genome shotgun (WGS) entry which is preliminary data.</text>
</comment>